<dbReference type="Pfam" id="PF10536">
    <property type="entry name" value="PMD"/>
    <property type="match status" value="1"/>
</dbReference>
<keyword evidence="4" id="KW-1185">Reference proteome</keyword>
<name>A0A811QFR8_9POAL</name>
<dbReference type="OrthoDB" id="1572276at2759"/>
<dbReference type="InterPro" id="IPR044824">
    <property type="entry name" value="MAIN-like"/>
</dbReference>
<feature type="compositionally biased region" description="Pro residues" evidence="1">
    <location>
        <begin position="44"/>
        <end position="56"/>
    </location>
</feature>
<feature type="domain" description="Aminotransferase-like plant mobile" evidence="2">
    <location>
        <begin position="204"/>
        <end position="268"/>
    </location>
</feature>
<protein>
    <recommendedName>
        <fullName evidence="2">Aminotransferase-like plant mobile domain-containing protein</fullName>
    </recommendedName>
</protein>
<sequence length="361" mass="39294">MDAGEHPLVEQSAIPVISNAADASKPYVLPALFLRPRAGDNAAPPTPPGNPSPVPALPHGIEAEFGRACPGGGWTHHLLVRRHRHLRLPLGQGHSHSRGHQCARRPAAPRVPVRKPMSDSLQKDVATTEAVWAAQNRSKKKPSYGMWVKRFVERVLEEEEEAPSAGGGGGDDCEAHELVKHGAFLSMWLSLFVLPGPPFDVVRREKYSPHRVARQLGLDQDIPGSVPHASSGWEKAWETYNIDQAESSAFIFPNHKPSVTVQYAKWWEPYSSACDSAIANAAEMKEGHDFVSPPKRKMEGVLAGNSGKKLRLPVATATRGRPPNIPEGTHLLFPVLRHPCRNKTSCGSTSACSRCVSTPPN</sequence>
<accession>A0A811QFR8</accession>
<feature type="region of interest" description="Disordered" evidence="1">
    <location>
        <begin position="39"/>
        <end position="58"/>
    </location>
</feature>
<feature type="region of interest" description="Disordered" evidence="1">
    <location>
        <begin position="91"/>
        <end position="122"/>
    </location>
</feature>
<dbReference type="GO" id="GO:0010073">
    <property type="term" value="P:meristem maintenance"/>
    <property type="evidence" value="ECO:0007669"/>
    <property type="project" value="InterPro"/>
</dbReference>
<evidence type="ECO:0000259" key="2">
    <source>
        <dbReference type="Pfam" id="PF10536"/>
    </source>
</evidence>
<evidence type="ECO:0000256" key="1">
    <source>
        <dbReference type="SAM" id="MobiDB-lite"/>
    </source>
</evidence>
<evidence type="ECO:0000313" key="4">
    <source>
        <dbReference type="Proteomes" id="UP000604825"/>
    </source>
</evidence>
<dbReference type="InterPro" id="IPR019557">
    <property type="entry name" value="AminoTfrase-like_pln_mobile"/>
</dbReference>
<organism evidence="3 4">
    <name type="scientific">Miscanthus lutarioriparius</name>
    <dbReference type="NCBI Taxonomy" id="422564"/>
    <lineage>
        <taxon>Eukaryota</taxon>
        <taxon>Viridiplantae</taxon>
        <taxon>Streptophyta</taxon>
        <taxon>Embryophyta</taxon>
        <taxon>Tracheophyta</taxon>
        <taxon>Spermatophyta</taxon>
        <taxon>Magnoliopsida</taxon>
        <taxon>Liliopsida</taxon>
        <taxon>Poales</taxon>
        <taxon>Poaceae</taxon>
        <taxon>PACMAD clade</taxon>
        <taxon>Panicoideae</taxon>
        <taxon>Andropogonodae</taxon>
        <taxon>Andropogoneae</taxon>
        <taxon>Saccharinae</taxon>
        <taxon>Miscanthus</taxon>
    </lineage>
</organism>
<dbReference type="PANTHER" id="PTHR46033:SF32">
    <property type="entry name" value="EXPRESSED PROTEIN"/>
    <property type="match status" value="1"/>
</dbReference>
<comment type="caution">
    <text evidence="3">The sequence shown here is derived from an EMBL/GenBank/DDBJ whole genome shotgun (WGS) entry which is preliminary data.</text>
</comment>
<reference evidence="3" key="1">
    <citation type="submission" date="2020-10" db="EMBL/GenBank/DDBJ databases">
        <authorList>
            <person name="Han B."/>
            <person name="Lu T."/>
            <person name="Zhao Q."/>
            <person name="Huang X."/>
            <person name="Zhao Y."/>
        </authorList>
    </citation>
    <scope>NUCLEOTIDE SEQUENCE</scope>
</reference>
<dbReference type="PANTHER" id="PTHR46033">
    <property type="entry name" value="PROTEIN MAIN-LIKE 2"/>
    <property type="match status" value="1"/>
</dbReference>
<dbReference type="EMBL" id="CAJGYO010000010">
    <property type="protein sequence ID" value="CAD6255612.1"/>
    <property type="molecule type" value="Genomic_DNA"/>
</dbReference>
<dbReference type="AlphaFoldDB" id="A0A811QFR8"/>
<dbReference type="Proteomes" id="UP000604825">
    <property type="component" value="Unassembled WGS sequence"/>
</dbReference>
<evidence type="ECO:0000313" key="3">
    <source>
        <dbReference type="EMBL" id="CAD6255612.1"/>
    </source>
</evidence>
<gene>
    <name evidence="3" type="ORF">NCGR_LOCUS39153</name>
</gene>
<proteinExistence type="predicted"/>